<proteinExistence type="inferred from homology"/>
<dbReference type="Pfam" id="PF05504">
    <property type="entry name" value="Spore_GerAC"/>
    <property type="match status" value="1"/>
</dbReference>
<dbReference type="NCBIfam" id="TIGR02887">
    <property type="entry name" value="spore_ger_x_C"/>
    <property type="match status" value="1"/>
</dbReference>
<keyword evidence="11" id="KW-1185">Reference proteome</keyword>
<dbReference type="OrthoDB" id="9816067at2"/>
<evidence type="ECO:0000259" key="8">
    <source>
        <dbReference type="Pfam" id="PF05504"/>
    </source>
</evidence>
<evidence type="ECO:0000256" key="7">
    <source>
        <dbReference type="ARBA" id="ARBA00023288"/>
    </source>
</evidence>
<gene>
    <name evidence="10" type="ORF">SAMN03080606_03601</name>
</gene>
<keyword evidence="3" id="KW-0309">Germination</keyword>
<feature type="domain" description="Spore germination GerAC-like C-terminal" evidence="8">
    <location>
        <begin position="212"/>
        <end position="374"/>
    </location>
</feature>
<evidence type="ECO:0000256" key="6">
    <source>
        <dbReference type="ARBA" id="ARBA00023139"/>
    </source>
</evidence>
<accession>A0A1G5KP56</accession>
<evidence type="ECO:0000256" key="5">
    <source>
        <dbReference type="ARBA" id="ARBA00023136"/>
    </source>
</evidence>
<feature type="domain" description="Spore germination protein N-terminal" evidence="9">
    <location>
        <begin position="23"/>
        <end position="193"/>
    </location>
</feature>
<evidence type="ECO:0000313" key="11">
    <source>
        <dbReference type="Proteomes" id="UP000198636"/>
    </source>
</evidence>
<dbReference type="InterPro" id="IPR038501">
    <property type="entry name" value="Spore_GerAC_C_sf"/>
</dbReference>
<evidence type="ECO:0000256" key="4">
    <source>
        <dbReference type="ARBA" id="ARBA00022729"/>
    </source>
</evidence>
<dbReference type="PANTHER" id="PTHR35789">
    <property type="entry name" value="SPORE GERMINATION PROTEIN B3"/>
    <property type="match status" value="1"/>
</dbReference>
<comment type="subcellular location">
    <subcellularLocation>
        <location evidence="1">Membrane</location>
        <topology evidence="1">Lipid-anchor</topology>
    </subcellularLocation>
</comment>
<keyword evidence="4" id="KW-0732">Signal</keyword>
<dbReference type="Pfam" id="PF25198">
    <property type="entry name" value="Spore_GerAC_N"/>
    <property type="match status" value="1"/>
</dbReference>
<dbReference type="PANTHER" id="PTHR35789:SF1">
    <property type="entry name" value="SPORE GERMINATION PROTEIN B3"/>
    <property type="match status" value="1"/>
</dbReference>
<dbReference type="Gene3D" id="6.20.190.10">
    <property type="entry name" value="Nutrient germinant receptor protein C, domain 1"/>
    <property type="match status" value="1"/>
</dbReference>
<evidence type="ECO:0000313" key="10">
    <source>
        <dbReference type="EMBL" id="SCZ01729.1"/>
    </source>
</evidence>
<dbReference type="RefSeq" id="WP_091546342.1">
    <property type="nucleotide sequence ID" value="NZ_FMUS01000029.1"/>
</dbReference>
<evidence type="ECO:0000256" key="2">
    <source>
        <dbReference type="ARBA" id="ARBA00007886"/>
    </source>
</evidence>
<name>A0A1G5KP56_9FIRM</name>
<keyword evidence="5" id="KW-0472">Membrane</keyword>
<dbReference type="GO" id="GO:0016020">
    <property type="term" value="C:membrane"/>
    <property type="evidence" value="ECO:0007669"/>
    <property type="project" value="UniProtKB-SubCell"/>
</dbReference>
<dbReference type="STRING" id="1120976.SAMN03080606_03601"/>
<dbReference type="GO" id="GO:0009847">
    <property type="term" value="P:spore germination"/>
    <property type="evidence" value="ECO:0007669"/>
    <property type="project" value="InterPro"/>
</dbReference>
<evidence type="ECO:0000256" key="1">
    <source>
        <dbReference type="ARBA" id="ARBA00004635"/>
    </source>
</evidence>
<dbReference type="Gene3D" id="3.30.300.210">
    <property type="entry name" value="Nutrient germinant receptor protein C, domain 3"/>
    <property type="match status" value="1"/>
</dbReference>
<comment type="similarity">
    <text evidence="2">Belongs to the GerABKC lipoprotein family.</text>
</comment>
<protein>
    <submittedName>
        <fullName evidence="10">Germination protein, Ger(X)C family</fullName>
    </submittedName>
</protein>
<evidence type="ECO:0000259" key="9">
    <source>
        <dbReference type="Pfam" id="PF25198"/>
    </source>
</evidence>
<dbReference type="PROSITE" id="PS51257">
    <property type="entry name" value="PROKAR_LIPOPROTEIN"/>
    <property type="match status" value="1"/>
</dbReference>
<dbReference type="InterPro" id="IPR057336">
    <property type="entry name" value="GerAC_N"/>
</dbReference>
<dbReference type="InterPro" id="IPR046953">
    <property type="entry name" value="Spore_GerAC-like_C"/>
</dbReference>
<sequence length="383" mass="43015">MKKTMLLLSLLIVITFTSSCWSRREIEDLGFVMGLGISKTEAGLYTVVAQLANANAIVSEAPNSTEIYTLVKAEGLTVFDALRNLSMIAKRRLYIAHLTAIVIHEEIAKEGLSLIMGVFLQDMELRLGSYVFISQVPPEEIFDTPNFIGLVPAMGLELIAENYGANSKIFISDLHATVEAVNNPTLNYVTALVEKIPGPSNSEMSQMNLSRIVIFDNDKLAGYLDYEEGQAYNFITNNFRIGLIVFEHAGSKDKIVIEILESSTKIIPEYRDGEISFRIVLNIKGNIAERIPILQGFSELDIVPVQNQLNQVIEDKLKTAIDSAQQDFKIDYFNLSKDFSRKYPKEFKEMQEEWNDIFSNAKIDVEVKSSVIHSALNKNRGRI</sequence>
<dbReference type="AlphaFoldDB" id="A0A1G5KP56"/>
<dbReference type="InterPro" id="IPR008844">
    <property type="entry name" value="Spore_GerAC-like"/>
</dbReference>
<reference evidence="10 11" key="1">
    <citation type="submission" date="2016-10" db="EMBL/GenBank/DDBJ databases">
        <authorList>
            <person name="de Groot N.N."/>
        </authorList>
    </citation>
    <scope>NUCLEOTIDE SEQUENCE [LARGE SCALE GENOMIC DNA]</scope>
    <source>
        <strain evidence="10 11">DSM 18978</strain>
    </source>
</reference>
<dbReference type="EMBL" id="FMUS01000029">
    <property type="protein sequence ID" value="SCZ01729.1"/>
    <property type="molecule type" value="Genomic_DNA"/>
</dbReference>
<keyword evidence="6" id="KW-0564">Palmitate</keyword>
<dbReference type="Proteomes" id="UP000198636">
    <property type="component" value="Unassembled WGS sequence"/>
</dbReference>
<keyword evidence="7" id="KW-0449">Lipoprotein</keyword>
<organism evidence="10 11">
    <name type="scientific">Alkaliphilus peptidifermentans DSM 18978</name>
    <dbReference type="NCBI Taxonomy" id="1120976"/>
    <lineage>
        <taxon>Bacteria</taxon>
        <taxon>Bacillati</taxon>
        <taxon>Bacillota</taxon>
        <taxon>Clostridia</taxon>
        <taxon>Peptostreptococcales</taxon>
        <taxon>Natronincolaceae</taxon>
        <taxon>Alkaliphilus</taxon>
    </lineage>
</organism>
<evidence type="ECO:0000256" key="3">
    <source>
        <dbReference type="ARBA" id="ARBA00022544"/>
    </source>
</evidence>